<reference evidence="13" key="1">
    <citation type="journal article" date="2016" name="Nature">
        <title>The genome of the seagrass Zostera marina reveals angiosperm adaptation to the sea.</title>
        <authorList>
            <person name="Olsen J.L."/>
            <person name="Rouze P."/>
            <person name="Verhelst B."/>
            <person name="Lin Y.-C."/>
            <person name="Bayer T."/>
            <person name="Collen J."/>
            <person name="Dattolo E."/>
            <person name="De Paoli E."/>
            <person name="Dittami S."/>
            <person name="Maumus F."/>
            <person name="Michel G."/>
            <person name="Kersting A."/>
            <person name="Lauritano C."/>
            <person name="Lohaus R."/>
            <person name="Toepel M."/>
            <person name="Tonon T."/>
            <person name="Vanneste K."/>
            <person name="Amirebrahimi M."/>
            <person name="Brakel J."/>
            <person name="Bostroem C."/>
            <person name="Chovatia M."/>
            <person name="Grimwood J."/>
            <person name="Jenkins J.W."/>
            <person name="Jueterbock A."/>
            <person name="Mraz A."/>
            <person name="Stam W.T."/>
            <person name="Tice H."/>
            <person name="Bornberg-Bauer E."/>
            <person name="Green P.J."/>
            <person name="Pearson G.A."/>
            <person name="Procaccini G."/>
            <person name="Duarte C.M."/>
            <person name="Schmutz J."/>
            <person name="Reusch T.B.H."/>
            <person name="Van de Peer Y."/>
        </authorList>
    </citation>
    <scope>NUCLEOTIDE SEQUENCE [LARGE SCALE GENOMIC DNA]</scope>
    <source>
        <strain evidence="13">cv. Finnish</strain>
    </source>
</reference>
<feature type="binding site" evidence="10">
    <location>
        <position position="235"/>
    </location>
    <ligand>
        <name>chlorophyll a</name>
        <dbReference type="ChEBI" id="CHEBI:58416"/>
        <label>1</label>
    </ligand>
</feature>
<evidence type="ECO:0000313" key="12">
    <source>
        <dbReference type="EMBL" id="KMZ74887.1"/>
    </source>
</evidence>
<evidence type="ECO:0000256" key="8">
    <source>
        <dbReference type="ARBA" id="ARBA00022946"/>
    </source>
</evidence>
<protein>
    <recommendedName>
        <fullName evidence="11">Chlorophyll a-b binding protein, chloroplastic</fullName>
    </recommendedName>
</protein>
<sequence length="278" mass="30446">MASVVGAGAACFTISRRLLPAGFRNRFGDGCGRVVGIEGPRSSLKVRRMLTNVNATPGVGISDVCEPLPPDRPSWFPGSSPPDWLDGSLPGDFGFDPLGLGSDLDLLNWSAQAELVHGRWAMLAVTGILIPDWLQKIEFIENNFSWYNAGSQHYFTDSTTLFAVQMILMGWVEGRRWADMIKPGSVDIEPKYPTKTNPKPDVGYPGGLWFDPFMYGRGSFAPVMVMRTKEIKNGRLAMLAFVGFVFQAIYTGVDSPLDNLITHLADPGHCNVFSLING</sequence>
<keyword evidence="9 11" id="KW-0157">Chromophore</keyword>
<evidence type="ECO:0000256" key="5">
    <source>
        <dbReference type="ARBA" id="ARBA00022528"/>
    </source>
</evidence>
<comment type="subunit">
    <text evidence="3">The LHC complex consists of chlorophyll a-b binding proteins.</text>
</comment>
<feature type="binding site" evidence="10">
    <location>
        <position position="230"/>
    </location>
    <ligand>
        <name>chlorophyll a</name>
        <dbReference type="ChEBI" id="CHEBI:58416"/>
        <label>1</label>
    </ligand>
</feature>
<evidence type="ECO:0000313" key="13">
    <source>
        <dbReference type="Proteomes" id="UP000036987"/>
    </source>
</evidence>
<evidence type="ECO:0000256" key="10">
    <source>
        <dbReference type="PIRSR" id="PIRSR601344-1"/>
    </source>
</evidence>
<keyword evidence="7 11" id="KW-0934">Plastid</keyword>
<keyword evidence="4 10" id="KW-0148">Chlorophyll</keyword>
<keyword evidence="8" id="KW-0809">Transit peptide</keyword>
<dbReference type="STRING" id="29655.A0A0K9Q306"/>
<gene>
    <name evidence="12" type="ORF">ZOSMA_121G00630</name>
</gene>
<dbReference type="GO" id="GO:0009768">
    <property type="term" value="P:photosynthesis, light harvesting in photosystem I"/>
    <property type="evidence" value="ECO:0000318"/>
    <property type="project" value="GO_Central"/>
</dbReference>
<dbReference type="Proteomes" id="UP000036987">
    <property type="component" value="Unassembled WGS sequence"/>
</dbReference>
<keyword evidence="11" id="KW-0604">Photosystem II</keyword>
<dbReference type="GO" id="GO:0009522">
    <property type="term" value="C:photosystem I"/>
    <property type="evidence" value="ECO:0007669"/>
    <property type="project" value="UniProtKB-KW"/>
</dbReference>
<accession>A0A0K9Q306</accession>
<evidence type="ECO:0000256" key="2">
    <source>
        <dbReference type="ARBA" id="ARBA00004334"/>
    </source>
</evidence>
<evidence type="ECO:0000256" key="1">
    <source>
        <dbReference type="ARBA" id="ARBA00003803"/>
    </source>
</evidence>
<evidence type="ECO:0000256" key="9">
    <source>
        <dbReference type="ARBA" id="ARBA00022991"/>
    </source>
</evidence>
<keyword evidence="6 11" id="KW-0602">Photosynthesis</keyword>
<evidence type="ECO:0000256" key="3">
    <source>
        <dbReference type="ARBA" id="ARBA00011769"/>
    </source>
</evidence>
<comment type="function">
    <text evidence="1 11">The light-harvesting complex (LHC) functions as a light receptor, it captures and delivers excitation energy to photosystems with which it is closely associated.</text>
</comment>
<keyword evidence="11" id="KW-0603">Photosystem I</keyword>
<dbReference type="AlphaFoldDB" id="A0A0K9Q306"/>
<dbReference type="InterPro" id="IPR022796">
    <property type="entry name" value="Chloroa_b-bind"/>
</dbReference>
<keyword evidence="11" id="KW-0793">Thylakoid</keyword>
<evidence type="ECO:0000256" key="11">
    <source>
        <dbReference type="RuleBase" id="RU363080"/>
    </source>
</evidence>
<proteinExistence type="inferred from homology"/>
<dbReference type="PANTHER" id="PTHR21649">
    <property type="entry name" value="CHLOROPHYLL A/B BINDING PROTEIN"/>
    <property type="match status" value="1"/>
</dbReference>
<keyword evidence="13" id="KW-1185">Reference proteome</keyword>
<evidence type="ECO:0000256" key="7">
    <source>
        <dbReference type="ARBA" id="ARBA00022640"/>
    </source>
</evidence>
<feature type="binding site" evidence="10">
    <location>
        <position position="117"/>
    </location>
    <ligand>
        <name>chlorophyll a</name>
        <dbReference type="ChEBI" id="CHEBI:58416"/>
        <label>1</label>
    </ligand>
</feature>
<feature type="binding site" evidence="10">
    <location>
        <position position="229"/>
    </location>
    <ligand>
        <name>chlorophyll a</name>
        <dbReference type="ChEBI" id="CHEBI:58416"/>
        <label>1</label>
    </ligand>
</feature>
<comment type="subcellular location">
    <subcellularLocation>
        <location evidence="2 11">Plastid</location>
        <location evidence="2 11">Chloroplast thylakoid membrane</location>
    </subcellularLocation>
</comment>
<dbReference type="SMR" id="A0A0K9Q306"/>
<dbReference type="Gene3D" id="1.10.3460.10">
    <property type="entry name" value="Chlorophyll a/b binding protein domain"/>
    <property type="match status" value="1"/>
</dbReference>
<dbReference type="GO" id="GO:0009416">
    <property type="term" value="P:response to light stimulus"/>
    <property type="evidence" value="ECO:0000318"/>
    <property type="project" value="GO_Central"/>
</dbReference>
<evidence type="ECO:0000256" key="6">
    <source>
        <dbReference type="ARBA" id="ARBA00022531"/>
    </source>
</evidence>
<name>A0A0K9Q306_ZOSMR</name>
<feature type="binding site" evidence="10">
    <location>
        <position position="263"/>
    </location>
    <ligand>
        <name>chlorophyll a</name>
        <dbReference type="ChEBI" id="CHEBI:58416"/>
        <label>1</label>
    </ligand>
</feature>
<keyword evidence="5 11" id="KW-0150">Chloroplast</keyword>
<dbReference type="GO" id="GO:0009523">
    <property type="term" value="C:photosystem II"/>
    <property type="evidence" value="ECO:0007669"/>
    <property type="project" value="UniProtKB-KW"/>
</dbReference>
<dbReference type="OMA" id="YPHKVNP"/>
<dbReference type="GO" id="GO:0016168">
    <property type="term" value="F:chlorophyll binding"/>
    <property type="evidence" value="ECO:0007669"/>
    <property type="project" value="UniProtKB-KW"/>
</dbReference>
<organism evidence="12 13">
    <name type="scientific">Zostera marina</name>
    <name type="common">Eelgrass</name>
    <dbReference type="NCBI Taxonomy" id="29655"/>
    <lineage>
        <taxon>Eukaryota</taxon>
        <taxon>Viridiplantae</taxon>
        <taxon>Streptophyta</taxon>
        <taxon>Embryophyta</taxon>
        <taxon>Tracheophyta</taxon>
        <taxon>Spermatophyta</taxon>
        <taxon>Magnoliopsida</taxon>
        <taxon>Liliopsida</taxon>
        <taxon>Zosteraceae</taxon>
        <taxon>Zostera</taxon>
    </lineage>
</organism>
<evidence type="ECO:0000256" key="4">
    <source>
        <dbReference type="ARBA" id="ARBA00022494"/>
    </source>
</evidence>
<dbReference type="Pfam" id="PF00504">
    <property type="entry name" value="Chloroa_b-bind"/>
    <property type="match status" value="1"/>
</dbReference>
<dbReference type="GO" id="GO:0009535">
    <property type="term" value="C:chloroplast thylakoid membrane"/>
    <property type="evidence" value="ECO:0000318"/>
    <property type="project" value="GO_Central"/>
</dbReference>
<dbReference type="SUPFAM" id="SSF103511">
    <property type="entry name" value="Chlorophyll a-b binding protein"/>
    <property type="match status" value="1"/>
</dbReference>
<dbReference type="EMBL" id="LFYR01000235">
    <property type="protein sequence ID" value="KMZ74887.1"/>
    <property type="molecule type" value="Genomic_DNA"/>
</dbReference>
<comment type="similarity">
    <text evidence="11">Belongs to the light-harvesting chlorophyll a/b-binding (LHC) protein family.</text>
</comment>
<feature type="binding site" evidence="10">
    <location>
        <position position="247"/>
    </location>
    <ligand>
        <name>chlorophyll a</name>
        <dbReference type="ChEBI" id="CHEBI:58416"/>
        <label>1</label>
    </ligand>
</feature>
<feature type="binding site" evidence="10">
    <location>
        <position position="152"/>
    </location>
    <ligand>
        <name>chlorophyll a</name>
        <dbReference type="ChEBI" id="CHEBI:58416"/>
        <label>1</label>
    </ligand>
</feature>
<dbReference type="InterPro" id="IPR001344">
    <property type="entry name" value="Chloro_AB-bd_pln"/>
</dbReference>
<comment type="caution">
    <text evidence="12">The sequence shown here is derived from an EMBL/GenBank/DDBJ whole genome shotgun (WGS) entry which is preliminary data.</text>
</comment>
<feature type="binding site" evidence="10">
    <location>
        <position position="114"/>
    </location>
    <ligand>
        <name>chlorophyll a</name>
        <dbReference type="ChEBI" id="CHEBI:58416"/>
        <label>1</label>
    </ligand>
</feature>
<feature type="binding site" evidence="10">
    <location>
        <position position="233"/>
    </location>
    <ligand>
        <name>chlorophyll a</name>
        <dbReference type="ChEBI" id="CHEBI:58416"/>
        <label>1</label>
    </ligand>
</feature>
<feature type="binding site" description="axial binding residue" evidence="10">
    <location>
        <position position="119"/>
    </location>
    <ligand>
        <name>chlorophyll b</name>
        <dbReference type="ChEBI" id="CHEBI:61721"/>
        <label>1</label>
    </ligand>
    <ligandPart>
        <name>Mg</name>
        <dbReference type="ChEBI" id="CHEBI:25107"/>
    </ligandPart>
</feature>
<dbReference type="OrthoDB" id="423598at2759"/>